<organism evidence="1 2">
    <name type="scientific">Pristionchus mayeri</name>
    <dbReference type="NCBI Taxonomy" id="1317129"/>
    <lineage>
        <taxon>Eukaryota</taxon>
        <taxon>Metazoa</taxon>
        <taxon>Ecdysozoa</taxon>
        <taxon>Nematoda</taxon>
        <taxon>Chromadorea</taxon>
        <taxon>Rhabditida</taxon>
        <taxon>Rhabditina</taxon>
        <taxon>Diplogasteromorpha</taxon>
        <taxon>Diplogasteroidea</taxon>
        <taxon>Neodiplogasteridae</taxon>
        <taxon>Pristionchus</taxon>
    </lineage>
</organism>
<keyword evidence="2" id="KW-1185">Reference proteome</keyword>
<proteinExistence type="predicted"/>
<protein>
    <submittedName>
        <fullName evidence="1">Uncharacterized protein</fullName>
    </submittedName>
</protein>
<evidence type="ECO:0000313" key="1">
    <source>
        <dbReference type="EMBL" id="GMR30866.1"/>
    </source>
</evidence>
<evidence type="ECO:0000313" key="2">
    <source>
        <dbReference type="Proteomes" id="UP001328107"/>
    </source>
</evidence>
<accession>A0AAN4Z1K8</accession>
<dbReference type="Proteomes" id="UP001328107">
    <property type="component" value="Unassembled WGS sequence"/>
</dbReference>
<sequence length="122" mass="14434">SEANKDKSRRARLARFFSSFSRINNLVIHSFYDPHVFNLTMSTLGNLHIERIEVFTMNFDKDTQKSIVKFTEKHNIRYVTIFAPKCNQDQLQPFLTNLSKLGASVNIYERVYNKQFHNQIFN</sequence>
<gene>
    <name evidence="1" type="ORF">PMAYCL1PPCAC_01061</name>
</gene>
<feature type="non-terminal residue" evidence="1">
    <location>
        <position position="1"/>
    </location>
</feature>
<dbReference type="AlphaFoldDB" id="A0AAN4Z1K8"/>
<dbReference type="EMBL" id="BTRK01000001">
    <property type="protein sequence ID" value="GMR30866.1"/>
    <property type="molecule type" value="Genomic_DNA"/>
</dbReference>
<comment type="caution">
    <text evidence="1">The sequence shown here is derived from an EMBL/GenBank/DDBJ whole genome shotgun (WGS) entry which is preliminary data.</text>
</comment>
<name>A0AAN4Z1K8_9BILA</name>
<reference evidence="2" key="1">
    <citation type="submission" date="2022-10" db="EMBL/GenBank/DDBJ databases">
        <title>Genome assembly of Pristionchus species.</title>
        <authorList>
            <person name="Yoshida K."/>
            <person name="Sommer R.J."/>
        </authorList>
    </citation>
    <scope>NUCLEOTIDE SEQUENCE [LARGE SCALE GENOMIC DNA]</scope>
    <source>
        <strain evidence="2">RS5460</strain>
    </source>
</reference>